<keyword evidence="2" id="KW-1185">Reference proteome</keyword>
<reference evidence="1 2" key="1">
    <citation type="journal article" date="2019" name="Fungal Biol. Biotechnol.">
        <title>Draft genome sequence of fastidious pathogen Ceratobasidium theobromae, which causes vascular-streak dieback in Theobroma cacao.</title>
        <authorList>
            <person name="Ali S.S."/>
            <person name="Asman A."/>
            <person name="Shao J."/>
            <person name="Firmansyah A.P."/>
            <person name="Susilo A.W."/>
            <person name="Rosmana A."/>
            <person name="McMahon P."/>
            <person name="Junaid M."/>
            <person name="Guest D."/>
            <person name="Kheng T.Y."/>
            <person name="Meinhardt L.W."/>
            <person name="Bailey B.A."/>
        </authorList>
    </citation>
    <scope>NUCLEOTIDE SEQUENCE [LARGE SCALE GENOMIC DNA]</scope>
    <source>
        <strain evidence="1 2">CT2</strain>
    </source>
</reference>
<gene>
    <name evidence="1" type="ORF">CTheo_4731</name>
</gene>
<dbReference type="EMBL" id="SSOP01000087">
    <property type="protein sequence ID" value="KAB5591828.1"/>
    <property type="molecule type" value="Genomic_DNA"/>
</dbReference>
<accession>A0A5N5QK07</accession>
<dbReference type="AlphaFoldDB" id="A0A5N5QK07"/>
<sequence length="502" mass="57491">MLKSGVAHRALVLPDILYPTFSFVLLGSKASTIQGNPAYRLAQVSRSFFQVAIKFVWEETDVETMFSLIPLVRECLWDKPRSKYELKADLENFDPATWTETQMSRLHFYGKFVKKLAFFTYGGPHSPNADQLIYVLESQLGRLIMRYLELHPILLGLEVLNIDLSEDELSLDWKMALVSQNSSISKLNIVGMTSRSSKREDERALICSVINRFPSLQSFELHSIHCEPISTNGELTFPQLPISHSLLDLQVTGVRVNYDALDWASTLPSLQRLVIPRAHGWLANEGAQPSRLYLFDNLTVLHIGCDYRVISLLESCRFPNLIEFSLKDCEQLLRRFNHPKLIPFASFISQHSSKIKILDIQAHLCRDNNGLAQFLGKFQTLELSTLRLTMRLERRKIKFLDLNEIIVGYWPRLAHLTWGLRRLSLQEVAQIIACYPHLTSFTFGTMCGPWTKPVGVTPLASTAPLSLNCYFVDRELMNAEEVSGWLKDIRPGVQYEIYTKEY</sequence>
<evidence type="ECO:0008006" key="3">
    <source>
        <dbReference type="Google" id="ProtNLM"/>
    </source>
</evidence>
<dbReference type="Proteomes" id="UP000383932">
    <property type="component" value="Unassembled WGS sequence"/>
</dbReference>
<name>A0A5N5QK07_9AGAM</name>
<comment type="caution">
    <text evidence="1">The sequence shown here is derived from an EMBL/GenBank/DDBJ whole genome shotgun (WGS) entry which is preliminary data.</text>
</comment>
<protein>
    <recommendedName>
        <fullName evidence="3">F-box domain-containing protein</fullName>
    </recommendedName>
</protein>
<organism evidence="1 2">
    <name type="scientific">Ceratobasidium theobromae</name>
    <dbReference type="NCBI Taxonomy" id="1582974"/>
    <lineage>
        <taxon>Eukaryota</taxon>
        <taxon>Fungi</taxon>
        <taxon>Dikarya</taxon>
        <taxon>Basidiomycota</taxon>
        <taxon>Agaricomycotina</taxon>
        <taxon>Agaricomycetes</taxon>
        <taxon>Cantharellales</taxon>
        <taxon>Ceratobasidiaceae</taxon>
        <taxon>Ceratobasidium</taxon>
    </lineage>
</organism>
<evidence type="ECO:0000313" key="1">
    <source>
        <dbReference type="EMBL" id="KAB5591828.1"/>
    </source>
</evidence>
<proteinExistence type="predicted"/>
<evidence type="ECO:0000313" key="2">
    <source>
        <dbReference type="Proteomes" id="UP000383932"/>
    </source>
</evidence>